<dbReference type="EC" id="1.8.4.11" evidence="1"/>
<gene>
    <name evidence="5" type="ORF">METZ01_LOCUS203129</name>
</gene>
<dbReference type="GO" id="GO:0033743">
    <property type="term" value="F:peptide-methionine (R)-S-oxide reductase activity"/>
    <property type="evidence" value="ECO:0007669"/>
    <property type="project" value="InterPro"/>
</dbReference>
<sequence>MKNNYIHFFIILIALIAVLFTTINGSSDSGKNSKSSSMPDLRQATFAGGCFWCMEPPFEKLPGVSKVISGYTGGKKENPKYKEVATGSTDHVEAIEIHYDSSAISYNDLLEVLWRNIDPTDGSGQFVDRGKQYRPAIFYHDKDQKNLAEKSRNKLEKSKRFKNKIETKIIKATTFYAAEEYHQDFYKKNTVRYKIYRVGSGRDQFLKKYWGEKLEYKVTKSSEKNNAGRERPLNTKFIKPPKNELKKQLTFLQYRVTQENGTEPPYINDYWNNKKQGIYVDIVSGEPLFSSQDKFKSGTGWPSFAKPLISNNIITKKDDSFNMTRVEVKSRNANSHLGHLFNDGPKPTGLRYCINSASLRFIPKDKLADEGYEKFASAFNENK</sequence>
<dbReference type="SUPFAM" id="SSF51316">
    <property type="entry name" value="Mss4-like"/>
    <property type="match status" value="1"/>
</dbReference>
<dbReference type="InterPro" id="IPR002569">
    <property type="entry name" value="Met_Sox_Rdtase_MsrA_dom"/>
</dbReference>
<dbReference type="PROSITE" id="PS51790">
    <property type="entry name" value="MSRB"/>
    <property type="match status" value="1"/>
</dbReference>
<dbReference type="EMBL" id="UINC01044604">
    <property type="protein sequence ID" value="SVB50275.1"/>
    <property type="molecule type" value="Genomic_DNA"/>
</dbReference>
<accession>A0A382EII3</accession>
<dbReference type="NCBIfam" id="TIGR00401">
    <property type="entry name" value="msrA"/>
    <property type="match status" value="1"/>
</dbReference>
<dbReference type="GO" id="GO:0008113">
    <property type="term" value="F:peptide-methionine (S)-S-oxide reductase activity"/>
    <property type="evidence" value="ECO:0007669"/>
    <property type="project" value="UniProtKB-EC"/>
</dbReference>
<protein>
    <recommendedName>
        <fullName evidence="1">peptide-methionine (S)-S-oxide reductase</fullName>
        <ecNumber evidence="1">1.8.4.11</ecNumber>
    </recommendedName>
</protein>
<feature type="domain" description="MsrB" evidence="4">
    <location>
        <begin position="242"/>
        <end position="364"/>
    </location>
</feature>
<dbReference type="HAMAP" id="MF_01400">
    <property type="entry name" value="MsrB"/>
    <property type="match status" value="1"/>
</dbReference>
<evidence type="ECO:0000256" key="3">
    <source>
        <dbReference type="ARBA" id="ARBA00023268"/>
    </source>
</evidence>
<proteinExistence type="inferred from homology"/>
<dbReference type="PANTHER" id="PTHR43774:SF1">
    <property type="entry name" value="PEPTIDE METHIONINE SULFOXIDE REDUCTASE MSRA 2"/>
    <property type="match status" value="1"/>
</dbReference>
<dbReference type="AlphaFoldDB" id="A0A382EII3"/>
<dbReference type="SUPFAM" id="SSF55068">
    <property type="entry name" value="Peptide methionine sulfoxide reductase"/>
    <property type="match status" value="1"/>
</dbReference>
<dbReference type="Pfam" id="PF01641">
    <property type="entry name" value="SelR"/>
    <property type="match status" value="1"/>
</dbReference>
<dbReference type="PANTHER" id="PTHR43774">
    <property type="entry name" value="PEPTIDE METHIONINE SULFOXIDE REDUCTASE"/>
    <property type="match status" value="1"/>
</dbReference>
<reference evidence="5" key="1">
    <citation type="submission" date="2018-05" db="EMBL/GenBank/DDBJ databases">
        <authorList>
            <person name="Lanie J.A."/>
            <person name="Ng W.-L."/>
            <person name="Kazmierczak K.M."/>
            <person name="Andrzejewski T.M."/>
            <person name="Davidsen T.M."/>
            <person name="Wayne K.J."/>
            <person name="Tettelin H."/>
            <person name="Glass J.I."/>
            <person name="Rusch D."/>
            <person name="Podicherti R."/>
            <person name="Tsui H.-C.T."/>
            <person name="Winkler M.E."/>
        </authorList>
    </citation>
    <scope>NUCLEOTIDE SEQUENCE</scope>
</reference>
<dbReference type="InterPro" id="IPR036509">
    <property type="entry name" value="Met_Sox_Rdtase_MsrA_sf"/>
</dbReference>
<dbReference type="Gene3D" id="2.170.150.20">
    <property type="entry name" value="Peptide methionine sulfoxide reductase"/>
    <property type="match status" value="1"/>
</dbReference>
<keyword evidence="2" id="KW-0560">Oxidoreductase</keyword>
<dbReference type="InterPro" id="IPR011057">
    <property type="entry name" value="Mss4-like_sf"/>
</dbReference>
<evidence type="ECO:0000259" key="4">
    <source>
        <dbReference type="PROSITE" id="PS51790"/>
    </source>
</evidence>
<dbReference type="NCBIfam" id="TIGR00357">
    <property type="entry name" value="peptide-methionine (R)-S-oxide reductase MsrB"/>
    <property type="match status" value="1"/>
</dbReference>
<keyword evidence="3" id="KW-0511">Multifunctional enzyme</keyword>
<evidence type="ECO:0000313" key="5">
    <source>
        <dbReference type="EMBL" id="SVB50275.1"/>
    </source>
</evidence>
<evidence type="ECO:0000256" key="2">
    <source>
        <dbReference type="ARBA" id="ARBA00023002"/>
    </source>
</evidence>
<dbReference type="FunFam" id="2.170.150.20:FF:000003">
    <property type="entry name" value="Peptide methionine sulfoxide reductase MsrB"/>
    <property type="match status" value="1"/>
</dbReference>
<dbReference type="Pfam" id="PF01625">
    <property type="entry name" value="PMSR"/>
    <property type="match status" value="1"/>
</dbReference>
<dbReference type="InterPro" id="IPR002579">
    <property type="entry name" value="Met_Sox_Rdtase_MsrB_dom"/>
</dbReference>
<dbReference type="HAMAP" id="MF_01401">
    <property type="entry name" value="MsrA"/>
    <property type="match status" value="1"/>
</dbReference>
<dbReference type="Gene3D" id="3.30.1060.10">
    <property type="entry name" value="Peptide methionine sulphoxide reductase MsrA"/>
    <property type="match status" value="1"/>
</dbReference>
<name>A0A382EII3_9ZZZZ</name>
<evidence type="ECO:0000256" key="1">
    <source>
        <dbReference type="ARBA" id="ARBA00012502"/>
    </source>
</evidence>
<organism evidence="5">
    <name type="scientific">marine metagenome</name>
    <dbReference type="NCBI Taxonomy" id="408172"/>
    <lineage>
        <taxon>unclassified sequences</taxon>
        <taxon>metagenomes</taxon>
        <taxon>ecological metagenomes</taxon>
    </lineage>
</organism>